<dbReference type="SUPFAM" id="SSF55068">
    <property type="entry name" value="Peptide methionine sulfoxide reductase"/>
    <property type="match status" value="1"/>
</dbReference>
<sequence length="229" mass="26811">MRFHKSEIRKRKTRVYFLMKLKENKLEHNEEKPSPSGSMYAFMEKKNQRQRLRMMPLEYNCAPTLPSEGRISAFVQWFFFFWKQITCHKLMLSVNVGCTFCFFQGRTGHAEVVRVVYQPEHISFEELLKVFWENHDPTQGLRQGQDHGSQYRSAIYPTSAEHMEAALRSKEDYQKVLSEHGFGLITTDIREGQPFYYAEDYHQQYLSKNPDGYCGLGGTGVACPLGIRK</sequence>
<protein>
    <recommendedName>
        <fullName evidence="2">peptide-methionine (S)-S-oxide reductase</fullName>
        <ecNumber evidence="2">1.8.4.11</ecNumber>
    </recommendedName>
    <alternativeName>
        <fullName evidence="5">Peptide-methionine (S)-S-oxide reductase</fullName>
    </alternativeName>
    <alternativeName>
        <fullName evidence="4">Protein-methionine-S-oxide reductase</fullName>
    </alternativeName>
</protein>
<keyword evidence="3" id="KW-0560">Oxidoreductase</keyword>
<gene>
    <name evidence="9" type="primary">MSRA</name>
</gene>
<dbReference type="InterPro" id="IPR036509">
    <property type="entry name" value="Met_Sox_Rdtase_MsrA_sf"/>
</dbReference>
<evidence type="ECO:0000256" key="7">
    <source>
        <dbReference type="ARBA" id="ARBA00048782"/>
    </source>
</evidence>
<evidence type="ECO:0000256" key="2">
    <source>
        <dbReference type="ARBA" id="ARBA00012502"/>
    </source>
</evidence>
<dbReference type="InterPro" id="IPR002569">
    <property type="entry name" value="Met_Sox_Rdtase_MsrA_dom"/>
</dbReference>
<dbReference type="Gene3D" id="3.30.1060.10">
    <property type="entry name" value="Peptide methionine sulphoxide reductase MsrA"/>
    <property type="match status" value="1"/>
</dbReference>
<dbReference type="PANTHER" id="PTHR42799">
    <property type="entry name" value="MITOCHONDRIAL PEPTIDE METHIONINE SULFOXIDE REDUCTASE"/>
    <property type="match status" value="1"/>
</dbReference>
<evidence type="ECO:0000256" key="3">
    <source>
        <dbReference type="ARBA" id="ARBA00023002"/>
    </source>
</evidence>
<feature type="domain" description="Peptide methionine sulphoxide reductase MsrA" evidence="8">
    <location>
        <begin position="104"/>
        <end position="214"/>
    </location>
</feature>
<accession>A0A4X1V8Z0</accession>
<proteinExistence type="inferred from homology"/>
<evidence type="ECO:0000256" key="4">
    <source>
        <dbReference type="ARBA" id="ARBA00030273"/>
    </source>
</evidence>
<comment type="catalytic activity">
    <reaction evidence="6">
        <text>L-methionyl-[protein] + [thioredoxin]-disulfide + H2O = L-methionyl-(S)-S-oxide-[protein] + [thioredoxin]-dithiol</text>
        <dbReference type="Rhea" id="RHEA:14217"/>
        <dbReference type="Rhea" id="RHEA-COMP:10698"/>
        <dbReference type="Rhea" id="RHEA-COMP:10700"/>
        <dbReference type="Rhea" id="RHEA-COMP:12313"/>
        <dbReference type="Rhea" id="RHEA-COMP:12315"/>
        <dbReference type="ChEBI" id="CHEBI:15377"/>
        <dbReference type="ChEBI" id="CHEBI:16044"/>
        <dbReference type="ChEBI" id="CHEBI:29950"/>
        <dbReference type="ChEBI" id="CHEBI:44120"/>
        <dbReference type="ChEBI" id="CHEBI:50058"/>
        <dbReference type="EC" id="1.8.4.11"/>
    </reaction>
</comment>
<dbReference type="NCBIfam" id="TIGR00401">
    <property type="entry name" value="msrA"/>
    <property type="match status" value="1"/>
</dbReference>
<reference evidence="9 10" key="1">
    <citation type="submission" date="2017-08" db="EMBL/GenBank/DDBJ databases">
        <title>USMARCv1.0.</title>
        <authorList>
            <person name="Hannum G.I."/>
            <person name="Koren S."/>
            <person name="Schroeder S.G."/>
            <person name="Chin S.C."/>
            <person name="Nonneman D.J."/>
            <person name="Becker S.A."/>
            <person name="Rosen B.D."/>
            <person name="Bickhart D.M."/>
            <person name="Putnam N.H."/>
            <person name="Green R.E."/>
            <person name="Tuggle C.K."/>
            <person name="Liu H."/>
            <person name="Rohrer G.A."/>
            <person name="Warr A."/>
            <person name="Hall R."/>
            <person name="Kim K."/>
            <person name="Hume D.A."/>
            <person name="Talbot R."/>
            <person name="Chow W."/>
            <person name="Howe K."/>
            <person name="Schwartz A.S."/>
            <person name="Watson M."/>
            <person name="Archibald A.L."/>
            <person name="Phillippy A.M."/>
            <person name="Smith T.P.L."/>
        </authorList>
    </citation>
    <scope>NUCLEOTIDE SEQUENCE [LARGE SCALE GENOMIC DNA]</scope>
</reference>
<evidence type="ECO:0000256" key="5">
    <source>
        <dbReference type="ARBA" id="ARBA00030643"/>
    </source>
</evidence>
<dbReference type="AlphaFoldDB" id="A0A4X1V8Z0"/>
<dbReference type="EC" id="1.8.4.11" evidence="2"/>
<dbReference type="Proteomes" id="UP000314985">
    <property type="component" value="Chromosome 14"/>
</dbReference>
<evidence type="ECO:0000256" key="1">
    <source>
        <dbReference type="ARBA" id="ARBA00005591"/>
    </source>
</evidence>
<dbReference type="GO" id="GO:0008113">
    <property type="term" value="F:peptide-methionine (S)-S-oxide reductase activity"/>
    <property type="evidence" value="ECO:0007669"/>
    <property type="project" value="UniProtKB-EC"/>
</dbReference>
<organism evidence="9 10">
    <name type="scientific">Sus scrofa</name>
    <name type="common">Pig</name>
    <dbReference type="NCBI Taxonomy" id="9823"/>
    <lineage>
        <taxon>Eukaryota</taxon>
        <taxon>Metazoa</taxon>
        <taxon>Chordata</taxon>
        <taxon>Craniata</taxon>
        <taxon>Vertebrata</taxon>
        <taxon>Euteleostomi</taxon>
        <taxon>Mammalia</taxon>
        <taxon>Eutheria</taxon>
        <taxon>Laurasiatheria</taxon>
        <taxon>Artiodactyla</taxon>
        <taxon>Suina</taxon>
        <taxon>Suidae</taxon>
        <taxon>Sus</taxon>
    </lineage>
</organism>
<evidence type="ECO:0000313" key="10">
    <source>
        <dbReference type="Proteomes" id="UP000314985"/>
    </source>
</evidence>
<reference evidence="9" key="2">
    <citation type="submission" date="2025-08" db="UniProtKB">
        <authorList>
            <consortium name="Ensembl"/>
        </authorList>
    </citation>
    <scope>IDENTIFICATION</scope>
</reference>
<dbReference type="HAMAP" id="MF_01401">
    <property type="entry name" value="MsrA"/>
    <property type="match status" value="1"/>
</dbReference>
<comment type="catalytic activity">
    <reaction evidence="7">
        <text>[thioredoxin]-disulfide + L-methionine + H2O = L-methionine (S)-S-oxide + [thioredoxin]-dithiol</text>
        <dbReference type="Rhea" id="RHEA:19993"/>
        <dbReference type="Rhea" id="RHEA-COMP:10698"/>
        <dbReference type="Rhea" id="RHEA-COMP:10700"/>
        <dbReference type="ChEBI" id="CHEBI:15377"/>
        <dbReference type="ChEBI" id="CHEBI:29950"/>
        <dbReference type="ChEBI" id="CHEBI:50058"/>
        <dbReference type="ChEBI" id="CHEBI:57844"/>
        <dbReference type="ChEBI" id="CHEBI:58772"/>
        <dbReference type="EC" id="1.8.4.11"/>
    </reaction>
</comment>
<dbReference type="InterPro" id="IPR050162">
    <property type="entry name" value="MsrA_MetSO_reductase"/>
</dbReference>
<evidence type="ECO:0000259" key="8">
    <source>
        <dbReference type="Pfam" id="PF01625"/>
    </source>
</evidence>
<dbReference type="PANTHER" id="PTHR42799:SF2">
    <property type="entry name" value="MITOCHONDRIAL PEPTIDE METHIONINE SULFOXIDE REDUCTASE"/>
    <property type="match status" value="1"/>
</dbReference>
<dbReference type="Pfam" id="PF01625">
    <property type="entry name" value="PMSR"/>
    <property type="match status" value="1"/>
</dbReference>
<dbReference type="Ensembl" id="ENSSSCT00070044751.1">
    <property type="protein sequence ID" value="ENSSSCP00070037713.1"/>
    <property type="gene ID" value="ENSSSCG00070022510.1"/>
</dbReference>
<evidence type="ECO:0000256" key="6">
    <source>
        <dbReference type="ARBA" id="ARBA00047806"/>
    </source>
</evidence>
<evidence type="ECO:0000313" key="9">
    <source>
        <dbReference type="Ensembl" id="ENSSSCP00070037713.1"/>
    </source>
</evidence>
<name>A0A4X1V8Z0_PIG</name>
<comment type="similarity">
    <text evidence="1">Belongs to the MsrA Met sulfoxide reductase family.</text>
</comment>